<evidence type="ECO:0000256" key="2">
    <source>
        <dbReference type="SAM" id="Phobius"/>
    </source>
</evidence>
<name>A0ABS4PVW8_9PSEU</name>
<dbReference type="RefSeq" id="WP_209665995.1">
    <property type="nucleotide sequence ID" value="NZ_JAGGMS010000001.1"/>
</dbReference>
<proteinExistence type="predicted"/>
<reference evidence="4 5" key="1">
    <citation type="submission" date="2021-03" db="EMBL/GenBank/DDBJ databases">
        <title>Sequencing the genomes of 1000 actinobacteria strains.</title>
        <authorList>
            <person name="Klenk H.-P."/>
        </authorList>
    </citation>
    <scope>NUCLEOTIDE SEQUENCE [LARGE SCALE GENOMIC DNA]</scope>
    <source>
        <strain evidence="4 5">DSM 45510</strain>
    </source>
</reference>
<sequence>MRTSAVLTLLLVLLLPALVVGASAPPPAVVDNAADSALSLLPPPPPARVQPDVRDAVYGDVLLVGNSSVRCPTGDEPSGDHPAARCAEATQDEAGSDLLNNSANNNGYYMHLADTDDLPKTFTSSAATLTIPAGAQVRRAQLNWGGHTGTFLGFSGVNCQRPLLQQGDPPPPPAAATPAQQAVGLSVAGGTPVAVPAAPEHYRTVEGLTEPSQVYTQWADVTAAFAKAPAGKAFEVSVSNVWVPTGPGCAGGWSLVVAYDHGEPTAAFPHPRVVDLYSGTLPQGGALLPGLLEPLVPGFPGLIDTLLPGLVPGLSGTRVLLAGVAPNRSAADVSIGITAFDGDRHQGEDTFTVDGKAMPEPCTGDGTGDFFRSCAQGASPATANNLSVDAKTVRPVLADPENGDIEIGVNSVADYVVVSNVVLAETVTPGISATTTGPAGPVREGDLAEFTTTITNTGNLPLTDLTVVSTSDPPSTPRCSPAVLPPLAPGAQTQVTCVHPAAGTNLLAETTVTGTYLVASGGDARTVSATAEAAVPVAPADFAVLRIPSKLTVRQGSPVEFAVTLINNTDNELQGVQYADGATTGCTAAPATLPAHSTAALTCTLAAATQSFTSNGVLTGTDVAGAVTAQSQSVTVTVINPAAALTVVPDPDTVYRGSPVTFTFTATNTGTAPDGPLLNPVVSTPNLPGCTPEPLPALPPGASASTTCTAAPEQTVQVAAQLVATDSSATEVTAEAPPVTVTVLDPFLQLTQQADPSTLRTGGATLFTFTATNTGTAEQGALSDVRISSPSLPPGCAPGPITSLAPGQSESRTCTVSPDRTFDNLAEAAATDSTGREMTAEADPLTITVLNPALVLDVAADPAQAQHGARATITETLRNIGNVALEVTLANDNAPDCDLSLVDTPLRAGAAQGVRCEVVLPRDEATTTYTNTATYQAEPTADTGDQGPPLTSAQSTEITLLAGQAPAAPAPGADPGSDPDGKGSDAGSTGTGPGGGPPDGTGARAQAGNGKLANTGFSLAGPVSLAAALLITGSLALVVARPRKQP</sequence>
<keyword evidence="2" id="KW-1133">Transmembrane helix</keyword>
<organism evidence="4 5">
    <name type="scientific">Amycolatopsis magusensis</name>
    <dbReference type="NCBI Taxonomy" id="882444"/>
    <lineage>
        <taxon>Bacteria</taxon>
        <taxon>Bacillati</taxon>
        <taxon>Actinomycetota</taxon>
        <taxon>Actinomycetes</taxon>
        <taxon>Pseudonocardiales</taxon>
        <taxon>Pseudonocardiaceae</taxon>
        <taxon>Amycolatopsis</taxon>
    </lineage>
</organism>
<evidence type="ECO:0000256" key="1">
    <source>
        <dbReference type="SAM" id="MobiDB-lite"/>
    </source>
</evidence>
<feature type="region of interest" description="Disordered" evidence="1">
    <location>
        <begin position="929"/>
        <end position="952"/>
    </location>
</feature>
<protein>
    <submittedName>
        <fullName evidence="4">Uncharacterized protein</fullName>
    </submittedName>
</protein>
<comment type="caution">
    <text evidence="4">The sequence shown here is derived from an EMBL/GenBank/DDBJ whole genome shotgun (WGS) entry which is preliminary data.</text>
</comment>
<feature type="compositionally biased region" description="Gly residues" evidence="1">
    <location>
        <begin position="989"/>
        <end position="999"/>
    </location>
</feature>
<feature type="signal peptide" evidence="3">
    <location>
        <begin position="1"/>
        <end position="22"/>
    </location>
</feature>
<keyword evidence="2" id="KW-0812">Transmembrane</keyword>
<feature type="region of interest" description="Disordered" evidence="1">
    <location>
        <begin position="965"/>
        <end position="1017"/>
    </location>
</feature>
<feature type="compositionally biased region" description="Low complexity" evidence="1">
    <location>
        <begin position="965"/>
        <end position="978"/>
    </location>
</feature>
<dbReference type="PANTHER" id="PTHR35902">
    <property type="entry name" value="S-LAYER DOMAIN-LIKE PROTEIN-RELATED"/>
    <property type="match status" value="1"/>
</dbReference>
<evidence type="ECO:0000313" key="4">
    <source>
        <dbReference type="EMBL" id="MBP2182726.1"/>
    </source>
</evidence>
<keyword evidence="2" id="KW-0472">Membrane</keyword>
<gene>
    <name evidence="4" type="ORF">JOM49_004252</name>
</gene>
<feature type="transmembrane region" description="Helical" evidence="2">
    <location>
        <begin position="1019"/>
        <end position="1040"/>
    </location>
</feature>
<evidence type="ECO:0000313" key="5">
    <source>
        <dbReference type="Proteomes" id="UP000741013"/>
    </source>
</evidence>
<dbReference type="Proteomes" id="UP000741013">
    <property type="component" value="Unassembled WGS sequence"/>
</dbReference>
<accession>A0ABS4PVW8</accession>
<feature type="chain" id="PRO_5045323891" evidence="3">
    <location>
        <begin position="23"/>
        <end position="1046"/>
    </location>
</feature>
<dbReference type="EMBL" id="JAGGMS010000001">
    <property type="protein sequence ID" value="MBP2182726.1"/>
    <property type="molecule type" value="Genomic_DNA"/>
</dbReference>
<keyword evidence="5" id="KW-1185">Reference proteome</keyword>
<keyword evidence="3" id="KW-0732">Signal</keyword>
<evidence type="ECO:0000256" key="3">
    <source>
        <dbReference type="SAM" id="SignalP"/>
    </source>
</evidence>